<evidence type="ECO:0000313" key="2">
    <source>
        <dbReference type="Proteomes" id="UP000242188"/>
    </source>
</evidence>
<evidence type="ECO:0000313" key="1">
    <source>
        <dbReference type="EMBL" id="OWF43981.1"/>
    </source>
</evidence>
<keyword evidence="2" id="KW-1185">Reference proteome</keyword>
<comment type="caution">
    <text evidence="1">The sequence shown here is derived from an EMBL/GenBank/DDBJ whole genome shotgun (WGS) entry which is preliminary data.</text>
</comment>
<dbReference type="EMBL" id="NEDP02004949">
    <property type="protein sequence ID" value="OWF43981.1"/>
    <property type="molecule type" value="Genomic_DNA"/>
</dbReference>
<name>A0A210Q5I5_MIZYE</name>
<dbReference type="AlphaFoldDB" id="A0A210Q5I5"/>
<reference evidence="1 2" key="1">
    <citation type="journal article" date="2017" name="Nat. Ecol. Evol.">
        <title>Scallop genome provides insights into evolution of bilaterian karyotype and development.</title>
        <authorList>
            <person name="Wang S."/>
            <person name="Zhang J."/>
            <person name="Jiao W."/>
            <person name="Li J."/>
            <person name="Xun X."/>
            <person name="Sun Y."/>
            <person name="Guo X."/>
            <person name="Huan P."/>
            <person name="Dong B."/>
            <person name="Zhang L."/>
            <person name="Hu X."/>
            <person name="Sun X."/>
            <person name="Wang J."/>
            <person name="Zhao C."/>
            <person name="Wang Y."/>
            <person name="Wang D."/>
            <person name="Huang X."/>
            <person name="Wang R."/>
            <person name="Lv J."/>
            <person name="Li Y."/>
            <person name="Zhang Z."/>
            <person name="Liu B."/>
            <person name="Lu W."/>
            <person name="Hui Y."/>
            <person name="Liang J."/>
            <person name="Zhou Z."/>
            <person name="Hou R."/>
            <person name="Li X."/>
            <person name="Liu Y."/>
            <person name="Li H."/>
            <person name="Ning X."/>
            <person name="Lin Y."/>
            <person name="Zhao L."/>
            <person name="Xing Q."/>
            <person name="Dou J."/>
            <person name="Li Y."/>
            <person name="Mao J."/>
            <person name="Guo H."/>
            <person name="Dou H."/>
            <person name="Li T."/>
            <person name="Mu C."/>
            <person name="Jiang W."/>
            <person name="Fu Q."/>
            <person name="Fu X."/>
            <person name="Miao Y."/>
            <person name="Liu J."/>
            <person name="Yu Q."/>
            <person name="Li R."/>
            <person name="Liao H."/>
            <person name="Li X."/>
            <person name="Kong Y."/>
            <person name="Jiang Z."/>
            <person name="Chourrout D."/>
            <person name="Li R."/>
            <person name="Bao Z."/>
        </authorList>
    </citation>
    <scope>NUCLEOTIDE SEQUENCE [LARGE SCALE GENOMIC DNA]</scope>
    <source>
        <strain evidence="1 2">PY_sf001</strain>
    </source>
</reference>
<sequence length="129" mass="14567">MFANYLLNKYNNSLVDILNLFIHVAESEDNELLLSFQHSKSFFKMNISPVHHLHQMAKTKNSFLGTKLLISLLRNKLINNLTSANVTATFLAAAFGNSETLRALIEEDGDYRFRVQRPPNKGGLENAVS</sequence>
<protein>
    <submittedName>
        <fullName evidence="1">Uncharacterized protein</fullName>
    </submittedName>
</protein>
<gene>
    <name evidence="1" type="ORF">KP79_PYT22475</name>
</gene>
<accession>A0A210Q5I5</accession>
<dbReference type="Proteomes" id="UP000242188">
    <property type="component" value="Unassembled WGS sequence"/>
</dbReference>
<organism evidence="1 2">
    <name type="scientific">Mizuhopecten yessoensis</name>
    <name type="common">Japanese scallop</name>
    <name type="synonym">Patinopecten yessoensis</name>
    <dbReference type="NCBI Taxonomy" id="6573"/>
    <lineage>
        <taxon>Eukaryota</taxon>
        <taxon>Metazoa</taxon>
        <taxon>Spiralia</taxon>
        <taxon>Lophotrochozoa</taxon>
        <taxon>Mollusca</taxon>
        <taxon>Bivalvia</taxon>
        <taxon>Autobranchia</taxon>
        <taxon>Pteriomorphia</taxon>
        <taxon>Pectinida</taxon>
        <taxon>Pectinoidea</taxon>
        <taxon>Pectinidae</taxon>
        <taxon>Mizuhopecten</taxon>
    </lineage>
</organism>
<proteinExistence type="predicted"/>